<organism evidence="3 4">
    <name type="scientific">Larimichthys crocea</name>
    <name type="common">Large yellow croaker</name>
    <name type="synonym">Pseudosciaena crocea</name>
    <dbReference type="NCBI Taxonomy" id="215358"/>
    <lineage>
        <taxon>Eukaryota</taxon>
        <taxon>Metazoa</taxon>
        <taxon>Chordata</taxon>
        <taxon>Craniata</taxon>
        <taxon>Vertebrata</taxon>
        <taxon>Euteleostomi</taxon>
        <taxon>Actinopterygii</taxon>
        <taxon>Neopterygii</taxon>
        <taxon>Teleostei</taxon>
        <taxon>Neoteleostei</taxon>
        <taxon>Acanthomorphata</taxon>
        <taxon>Eupercaria</taxon>
        <taxon>Sciaenidae</taxon>
        <taxon>Larimichthys</taxon>
    </lineage>
</organism>
<feature type="chain" id="PRO_5026294906" evidence="2">
    <location>
        <begin position="25"/>
        <end position="191"/>
    </location>
</feature>
<comment type="caution">
    <text evidence="3">The sequence shown here is derived from an EMBL/GenBank/DDBJ whole genome shotgun (WGS) entry which is preliminary data.</text>
</comment>
<feature type="signal peptide" evidence="2">
    <location>
        <begin position="1"/>
        <end position="24"/>
    </location>
</feature>
<gene>
    <name evidence="3" type="ORF">D5F01_LYC23143</name>
</gene>
<evidence type="ECO:0000256" key="1">
    <source>
        <dbReference type="SAM" id="MobiDB-lite"/>
    </source>
</evidence>
<dbReference type="AlphaFoldDB" id="A0A6G0HGC0"/>
<feature type="region of interest" description="Disordered" evidence="1">
    <location>
        <begin position="24"/>
        <end position="43"/>
    </location>
</feature>
<evidence type="ECO:0000313" key="3">
    <source>
        <dbReference type="EMBL" id="KAE8278244.1"/>
    </source>
</evidence>
<keyword evidence="2" id="KW-0732">Signal</keyword>
<dbReference type="Proteomes" id="UP000424527">
    <property type="component" value="Unassembled WGS sequence"/>
</dbReference>
<feature type="region of interest" description="Disordered" evidence="1">
    <location>
        <begin position="165"/>
        <end position="191"/>
    </location>
</feature>
<sequence length="191" mass="20832">MHGLKRFILILRGFLGWMVEKMQGDRPEHPQTGANPCRQLHSPCSANANKSEVEEVGGLGSPSAGSGRADRGEIKGQAPASCFSPSVLLSDKRAPSSNTNATPTTSLPRGSCQRGGRTGPASMHLADRRLGREVEEREEGVLINCLCTYSQQPGPRLTRWKIRYDSFPEKGQKKKSELPLRRGIPGTSKRP</sequence>
<name>A0A6G0HGC0_LARCR</name>
<reference evidence="3 4" key="1">
    <citation type="submission" date="2019-07" db="EMBL/GenBank/DDBJ databases">
        <title>Chromosome genome assembly for large yellow croaker.</title>
        <authorList>
            <person name="Xiao S."/>
        </authorList>
    </citation>
    <scope>NUCLEOTIDE SEQUENCE [LARGE SCALE GENOMIC DNA]</scope>
    <source>
        <strain evidence="3">JMULYC20181020</strain>
        <tissue evidence="3">Muscle</tissue>
    </source>
</reference>
<feature type="compositionally biased region" description="Low complexity" evidence="1">
    <location>
        <begin position="95"/>
        <end position="106"/>
    </location>
</feature>
<accession>A0A6G0HGC0</accession>
<proteinExistence type="predicted"/>
<protein>
    <submittedName>
        <fullName evidence="3">Uncharacterized protein</fullName>
    </submittedName>
</protein>
<evidence type="ECO:0000313" key="4">
    <source>
        <dbReference type="Proteomes" id="UP000424527"/>
    </source>
</evidence>
<evidence type="ECO:0000256" key="2">
    <source>
        <dbReference type="SAM" id="SignalP"/>
    </source>
</evidence>
<feature type="region of interest" description="Disordered" evidence="1">
    <location>
        <begin position="51"/>
        <end position="131"/>
    </location>
</feature>
<feature type="compositionally biased region" description="Basic and acidic residues" evidence="1">
    <location>
        <begin position="165"/>
        <end position="180"/>
    </location>
</feature>
<keyword evidence="4" id="KW-1185">Reference proteome</keyword>
<dbReference type="EMBL" id="REGW02000024">
    <property type="protein sequence ID" value="KAE8278244.1"/>
    <property type="molecule type" value="Genomic_DNA"/>
</dbReference>